<proteinExistence type="predicted"/>
<dbReference type="Proteomes" id="UP001250932">
    <property type="component" value="Unassembled WGS sequence"/>
</dbReference>
<comment type="caution">
    <text evidence="1">The sequence shown here is derived from an EMBL/GenBank/DDBJ whole genome shotgun (WGS) entry which is preliminary data.</text>
</comment>
<dbReference type="EMBL" id="JAQOUE010000001">
    <property type="protein sequence ID" value="MDT7043529.1"/>
    <property type="molecule type" value="Genomic_DNA"/>
</dbReference>
<evidence type="ECO:0000313" key="1">
    <source>
        <dbReference type="EMBL" id="MDT7043529.1"/>
    </source>
</evidence>
<organism evidence="1 2">
    <name type="scientific">Candidatus Nitronereus thalassa</name>
    <dbReference type="NCBI Taxonomy" id="3020898"/>
    <lineage>
        <taxon>Bacteria</taxon>
        <taxon>Pseudomonadati</taxon>
        <taxon>Nitrospirota</taxon>
        <taxon>Nitrospiria</taxon>
        <taxon>Nitrospirales</taxon>
        <taxon>Nitrospiraceae</taxon>
        <taxon>Candidatus Nitronereus</taxon>
    </lineage>
</organism>
<evidence type="ECO:0000313" key="2">
    <source>
        <dbReference type="Proteomes" id="UP001250932"/>
    </source>
</evidence>
<reference evidence="1 2" key="1">
    <citation type="journal article" date="2023" name="ISME J.">
        <title>Cultivation and genomic characterization of novel and ubiquitous marine nitrite-oxidizing bacteria from the Nitrospirales.</title>
        <authorList>
            <person name="Mueller A.J."/>
            <person name="Daebeler A."/>
            <person name="Herbold C.W."/>
            <person name="Kirkegaard R.H."/>
            <person name="Daims H."/>
        </authorList>
    </citation>
    <scope>NUCLEOTIDE SEQUENCE [LARGE SCALE GENOMIC DNA]</scope>
    <source>
        <strain evidence="1 2">EB</strain>
    </source>
</reference>
<accession>A0ABU3KAN0</accession>
<dbReference type="RefSeq" id="WP_313834096.1">
    <property type="nucleotide sequence ID" value="NZ_JAQOUE010000001.1"/>
</dbReference>
<name>A0ABU3KAN0_9BACT</name>
<protein>
    <submittedName>
        <fullName evidence="1">Uncharacterized protein</fullName>
    </submittedName>
</protein>
<keyword evidence="2" id="KW-1185">Reference proteome</keyword>
<sequence length="60" mass="7179">MDERTRHGYARLVRDLADLNHHDRFQEMLKRAYGAMDELGRLIQRARNIGSDQEENTHRD</sequence>
<gene>
    <name evidence="1" type="ORF">PPG34_14315</name>
</gene>